<name>A0A3G4ZVK7_9VIRU</name>
<organism evidence="2">
    <name type="scientific">Edafosvirus sp</name>
    <dbReference type="NCBI Taxonomy" id="2487765"/>
    <lineage>
        <taxon>Viruses</taxon>
        <taxon>Varidnaviria</taxon>
        <taxon>Bamfordvirae</taxon>
        <taxon>Nucleocytoviricota</taxon>
        <taxon>Megaviricetes</taxon>
        <taxon>Imitervirales</taxon>
        <taxon>Mimiviridae</taxon>
        <taxon>Klosneuvirinae</taxon>
    </lineage>
</organism>
<evidence type="ECO:0000256" key="1">
    <source>
        <dbReference type="SAM" id="Phobius"/>
    </source>
</evidence>
<feature type="transmembrane region" description="Helical" evidence="1">
    <location>
        <begin position="43"/>
        <end position="66"/>
    </location>
</feature>
<keyword evidence="1" id="KW-0812">Transmembrane</keyword>
<evidence type="ECO:0000313" key="2">
    <source>
        <dbReference type="EMBL" id="AYV78927.1"/>
    </source>
</evidence>
<sequence>MKQILITIFLTSIIAIIYCDEPIDLKCRHQIKNELYDRLITIYCYYCLSILTGTILIIIAGVAYKFKPTKNTKINK</sequence>
<keyword evidence="1" id="KW-0472">Membrane</keyword>
<dbReference type="EMBL" id="MK072117">
    <property type="protein sequence ID" value="AYV78927.1"/>
    <property type="molecule type" value="Genomic_DNA"/>
</dbReference>
<gene>
    <name evidence="2" type="ORF">Edafosvirus52_1</name>
</gene>
<accession>A0A3G4ZVK7</accession>
<reference evidence="2" key="1">
    <citation type="submission" date="2018-10" db="EMBL/GenBank/DDBJ databases">
        <title>Hidden diversity of soil giant viruses.</title>
        <authorList>
            <person name="Schulz F."/>
            <person name="Alteio L."/>
            <person name="Goudeau D."/>
            <person name="Ryan E.M."/>
            <person name="Malmstrom R.R."/>
            <person name="Blanchard J."/>
            <person name="Woyke T."/>
        </authorList>
    </citation>
    <scope>NUCLEOTIDE SEQUENCE</scope>
    <source>
        <strain evidence="2">EDV1</strain>
    </source>
</reference>
<keyword evidence="1" id="KW-1133">Transmembrane helix</keyword>
<protein>
    <submittedName>
        <fullName evidence="2">Uncharacterized protein</fullName>
    </submittedName>
</protein>
<proteinExistence type="predicted"/>